<evidence type="ECO:0000256" key="3">
    <source>
        <dbReference type="ARBA" id="ARBA00023157"/>
    </source>
</evidence>
<evidence type="ECO:0000313" key="8">
    <source>
        <dbReference type="Proteomes" id="UP000636110"/>
    </source>
</evidence>
<sequence>MKLFLTLFFAQVLFTFNLFADTFTLKGKVTGSETFNYAYVFNNSYKLLDKAKIVDGSYSFNGEIDYKQRFGQIPYAIILLEKNPLSTVELENLNLLSRRDHDICRVLMEKNINLLYNTDQKTFSLSGGELNEVQNLFENALANFRNKRDSIYLAIDKTDLPKKEDKKSLETQRLYTQTMYGFINIIKKHPDSRAAVFNFPSVIYNNGISGMEVLDAFSLFSPSIVNSEFGQYVFKDVKDKIRSEELMAKPAYIVGMKMPAFSLKNERDNLLKGEFQPAKYTLIDFWATWCGPCRKETPNIIKAFTAYHREGFNVMTISIDDEKDKSKWIEALKTDHMDKFTNLFNGGDLSGLGRELKIVSIPTNYLVDGDGIIVATNLRGDMLLKKLQELIPIHTSSTKEEQMAKPNYIDTNEK</sequence>
<dbReference type="InterPro" id="IPR013766">
    <property type="entry name" value="Thioredoxin_domain"/>
</dbReference>
<feature type="signal peptide" evidence="5">
    <location>
        <begin position="1"/>
        <end position="20"/>
    </location>
</feature>
<dbReference type="InterPro" id="IPR000866">
    <property type="entry name" value="AhpC/TSA"/>
</dbReference>
<name>A0ABR6ETA1_9SPHI</name>
<dbReference type="CDD" id="cd02966">
    <property type="entry name" value="TlpA_like_family"/>
    <property type="match status" value="1"/>
</dbReference>
<accession>A0ABR6ETA1</accession>
<dbReference type="Proteomes" id="UP000636110">
    <property type="component" value="Unassembled WGS sequence"/>
</dbReference>
<protein>
    <submittedName>
        <fullName evidence="7">Redoxin domain-containing protein</fullName>
    </submittedName>
</protein>
<evidence type="ECO:0000313" key="7">
    <source>
        <dbReference type="EMBL" id="MBB2148490.1"/>
    </source>
</evidence>
<keyword evidence="8" id="KW-1185">Reference proteome</keyword>
<organism evidence="7 8">
    <name type="scientific">Pedobacter gandavensis</name>
    <dbReference type="NCBI Taxonomy" id="2679963"/>
    <lineage>
        <taxon>Bacteria</taxon>
        <taxon>Pseudomonadati</taxon>
        <taxon>Bacteroidota</taxon>
        <taxon>Sphingobacteriia</taxon>
        <taxon>Sphingobacteriales</taxon>
        <taxon>Sphingobacteriaceae</taxon>
        <taxon>Pedobacter</taxon>
    </lineage>
</organism>
<reference evidence="7 8" key="1">
    <citation type="submission" date="2019-11" db="EMBL/GenBank/DDBJ databases">
        <title>Description of Pedobacter sp. LMG 31462T.</title>
        <authorList>
            <person name="Carlier A."/>
            <person name="Qi S."/>
            <person name="Vandamme P."/>
        </authorList>
    </citation>
    <scope>NUCLEOTIDE SEQUENCE [LARGE SCALE GENOMIC DNA]</scope>
    <source>
        <strain evidence="7 8">LMG 31462</strain>
    </source>
</reference>
<dbReference type="InterPro" id="IPR050553">
    <property type="entry name" value="Thioredoxin_ResA/DsbE_sf"/>
</dbReference>
<dbReference type="PANTHER" id="PTHR42852">
    <property type="entry name" value="THIOL:DISULFIDE INTERCHANGE PROTEIN DSBE"/>
    <property type="match status" value="1"/>
</dbReference>
<dbReference type="Gene3D" id="3.40.30.10">
    <property type="entry name" value="Glutaredoxin"/>
    <property type="match status" value="1"/>
</dbReference>
<dbReference type="InterPro" id="IPR036249">
    <property type="entry name" value="Thioredoxin-like_sf"/>
</dbReference>
<keyword evidence="2" id="KW-0201">Cytochrome c-type biogenesis</keyword>
<dbReference type="InterPro" id="IPR017937">
    <property type="entry name" value="Thioredoxin_CS"/>
</dbReference>
<dbReference type="Pfam" id="PF00578">
    <property type="entry name" value="AhpC-TSA"/>
    <property type="match status" value="1"/>
</dbReference>
<dbReference type="PROSITE" id="PS51352">
    <property type="entry name" value="THIOREDOXIN_2"/>
    <property type="match status" value="1"/>
</dbReference>
<dbReference type="SUPFAM" id="SSF52833">
    <property type="entry name" value="Thioredoxin-like"/>
    <property type="match status" value="1"/>
</dbReference>
<evidence type="ECO:0000259" key="6">
    <source>
        <dbReference type="PROSITE" id="PS51352"/>
    </source>
</evidence>
<dbReference type="PROSITE" id="PS00194">
    <property type="entry name" value="THIOREDOXIN_1"/>
    <property type="match status" value="1"/>
</dbReference>
<keyword evidence="5" id="KW-0732">Signal</keyword>
<comment type="subcellular location">
    <subcellularLocation>
        <location evidence="1">Cell envelope</location>
    </subcellularLocation>
</comment>
<dbReference type="PANTHER" id="PTHR42852:SF6">
    <property type="entry name" value="THIOL:DISULFIDE INTERCHANGE PROTEIN DSBE"/>
    <property type="match status" value="1"/>
</dbReference>
<evidence type="ECO:0000256" key="1">
    <source>
        <dbReference type="ARBA" id="ARBA00004196"/>
    </source>
</evidence>
<comment type="caution">
    <text evidence="7">The sequence shown here is derived from an EMBL/GenBank/DDBJ whole genome shotgun (WGS) entry which is preliminary data.</text>
</comment>
<dbReference type="RefSeq" id="WP_182954498.1">
    <property type="nucleotide sequence ID" value="NZ_WNXC01000001.1"/>
</dbReference>
<gene>
    <name evidence="7" type="ORF">GM920_06150</name>
</gene>
<proteinExistence type="predicted"/>
<feature type="chain" id="PRO_5045320662" evidence="5">
    <location>
        <begin position="21"/>
        <end position="414"/>
    </location>
</feature>
<keyword evidence="3" id="KW-1015">Disulfide bond</keyword>
<feature type="domain" description="Thioredoxin" evidence="6">
    <location>
        <begin position="252"/>
        <end position="396"/>
    </location>
</feature>
<evidence type="ECO:0000256" key="2">
    <source>
        <dbReference type="ARBA" id="ARBA00022748"/>
    </source>
</evidence>
<dbReference type="EMBL" id="WNXC01000001">
    <property type="protein sequence ID" value="MBB2148490.1"/>
    <property type="molecule type" value="Genomic_DNA"/>
</dbReference>
<evidence type="ECO:0000256" key="5">
    <source>
        <dbReference type="SAM" id="SignalP"/>
    </source>
</evidence>
<keyword evidence="4" id="KW-0676">Redox-active center</keyword>
<evidence type="ECO:0000256" key="4">
    <source>
        <dbReference type="ARBA" id="ARBA00023284"/>
    </source>
</evidence>